<keyword evidence="2" id="KW-0547">Nucleotide-binding</keyword>
<evidence type="ECO:0000256" key="4">
    <source>
        <dbReference type="ARBA" id="ARBA00022840"/>
    </source>
</evidence>
<dbReference type="SMART" id="SM00220">
    <property type="entry name" value="S_TKc"/>
    <property type="match status" value="1"/>
</dbReference>
<dbReference type="SUPFAM" id="SSF56112">
    <property type="entry name" value="Protein kinase-like (PK-like)"/>
    <property type="match status" value="1"/>
</dbReference>
<keyword evidence="4" id="KW-0067">ATP-binding</keyword>
<dbReference type="PROSITE" id="PS00108">
    <property type="entry name" value="PROTEIN_KINASE_ST"/>
    <property type="match status" value="1"/>
</dbReference>
<organism evidence="6 7">
    <name type="scientific">Marasmius tenuissimus</name>
    <dbReference type="NCBI Taxonomy" id="585030"/>
    <lineage>
        <taxon>Eukaryota</taxon>
        <taxon>Fungi</taxon>
        <taxon>Dikarya</taxon>
        <taxon>Basidiomycota</taxon>
        <taxon>Agaricomycotina</taxon>
        <taxon>Agaricomycetes</taxon>
        <taxon>Agaricomycetidae</taxon>
        <taxon>Agaricales</taxon>
        <taxon>Marasmiineae</taxon>
        <taxon>Marasmiaceae</taxon>
        <taxon>Marasmius</taxon>
    </lineage>
</organism>
<dbReference type="Pfam" id="PF07714">
    <property type="entry name" value="PK_Tyr_Ser-Thr"/>
    <property type="match status" value="1"/>
</dbReference>
<dbReference type="Gene3D" id="1.10.510.10">
    <property type="entry name" value="Transferase(Phosphotransferase) domain 1"/>
    <property type="match status" value="1"/>
</dbReference>
<gene>
    <name evidence="6" type="ORF">AAF712_015586</name>
</gene>
<evidence type="ECO:0000256" key="2">
    <source>
        <dbReference type="ARBA" id="ARBA00022741"/>
    </source>
</evidence>
<evidence type="ECO:0000256" key="3">
    <source>
        <dbReference type="ARBA" id="ARBA00022777"/>
    </source>
</evidence>
<dbReference type="EMBL" id="JBBXMP010000442">
    <property type="protein sequence ID" value="KAL0057756.1"/>
    <property type="molecule type" value="Genomic_DNA"/>
</dbReference>
<dbReference type="InterPro" id="IPR008271">
    <property type="entry name" value="Ser/Thr_kinase_AS"/>
</dbReference>
<evidence type="ECO:0000313" key="7">
    <source>
        <dbReference type="Proteomes" id="UP001437256"/>
    </source>
</evidence>
<keyword evidence="1" id="KW-0808">Transferase</keyword>
<dbReference type="Proteomes" id="UP001437256">
    <property type="component" value="Unassembled WGS sequence"/>
</dbReference>
<accession>A0ABR2Z7V8</accession>
<dbReference type="InterPro" id="IPR051681">
    <property type="entry name" value="Ser/Thr_Kinases-Pseudokinases"/>
</dbReference>
<feature type="domain" description="Protein kinase" evidence="5">
    <location>
        <begin position="80"/>
        <end position="280"/>
    </location>
</feature>
<keyword evidence="3" id="KW-0418">Kinase</keyword>
<sequence length="280" mass="31891">MDYGKEVKRLWDPISDEQRRKEVLATTGEAAQGWLDRMQLLAEFHGMDKIFRSTVFKMMIHLSRSTGLHPKCLAIQDVEMCGIHPIGGGAFGDVYKGKRRGEVVCMKVLRVFTATEVEQAIKDYMQEAIVWRQLDHPNLLPFLGIYYMDDTMKRLCLVSPWMERGNLVEFMKKTPDLVVPNSLVNDVARGLSHLHDNKIVHGDLKGVNVLITPDLRARIGDFGLSRVTDTQKLFSVQTHRSKGTMRWLAPELIQADDEADSSRESDVYAYACVCYEVRVS</sequence>
<evidence type="ECO:0000259" key="5">
    <source>
        <dbReference type="PROSITE" id="PS50011"/>
    </source>
</evidence>
<dbReference type="PIRSF" id="PIRSF000654">
    <property type="entry name" value="Integrin-linked_kinase"/>
    <property type="match status" value="1"/>
</dbReference>
<comment type="caution">
    <text evidence="6">The sequence shown here is derived from an EMBL/GenBank/DDBJ whole genome shotgun (WGS) entry which is preliminary data.</text>
</comment>
<dbReference type="PANTHER" id="PTHR44329">
    <property type="entry name" value="SERINE/THREONINE-PROTEIN KINASE TNNI3K-RELATED"/>
    <property type="match status" value="1"/>
</dbReference>
<keyword evidence="7" id="KW-1185">Reference proteome</keyword>
<reference evidence="6 7" key="1">
    <citation type="submission" date="2024-05" db="EMBL/GenBank/DDBJ databases">
        <title>A draft genome resource for the thread blight pathogen Marasmius tenuissimus strain MS-2.</title>
        <authorList>
            <person name="Yulfo-Soto G.E."/>
            <person name="Baruah I.K."/>
            <person name="Amoako-Attah I."/>
            <person name="Bukari Y."/>
            <person name="Meinhardt L.W."/>
            <person name="Bailey B.A."/>
            <person name="Cohen S.P."/>
        </authorList>
    </citation>
    <scope>NUCLEOTIDE SEQUENCE [LARGE SCALE GENOMIC DNA]</scope>
    <source>
        <strain evidence="6 7">MS-2</strain>
    </source>
</reference>
<name>A0ABR2Z7V8_9AGAR</name>
<dbReference type="InterPro" id="IPR011009">
    <property type="entry name" value="Kinase-like_dom_sf"/>
</dbReference>
<evidence type="ECO:0000256" key="1">
    <source>
        <dbReference type="ARBA" id="ARBA00022679"/>
    </source>
</evidence>
<evidence type="ECO:0000313" key="6">
    <source>
        <dbReference type="EMBL" id="KAL0057756.1"/>
    </source>
</evidence>
<dbReference type="InterPro" id="IPR001245">
    <property type="entry name" value="Ser-Thr/Tyr_kinase_cat_dom"/>
</dbReference>
<proteinExistence type="predicted"/>
<dbReference type="InterPro" id="IPR000719">
    <property type="entry name" value="Prot_kinase_dom"/>
</dbReference>
<dbReference type="PANTHER" id="PTHR44329:SF288">
    <property type="entry name" value="MITOGEN-ACTIVATED PROTEIN KINASE KINASE KINASE 20"/>
    <property type="match status" value="1"/>
</dbReference>
<dbReference type="PROSITE" id="PS50011">
    <property type="entry name" value="PROTEIN_KINASE_DOM"/>
    <property type="match status" value="1"/>
</dbReference>
<protein>
    <recommendedName>
        <fullName evidence="5">Protein kinase domain-containing protein</fullName>
    </recommendedName>
</protein>